<comment type="subcellular location">
    <subcellularLocation>
        <location evidence="1">Membrane</location>
        <topology evidence="1">Multi-pass membrane protein</topology>
    </subcellularLocation>
</comment>
<feature type="transmembrane region" description="Helical" evidence="6">
    <location>
        <begin position="91"/>
        <end position="110"/>
    </location>
</feature>
<feature type="transmembrane region" description="Helical" evidence="6">
    <location>
        <begin position="292"/>
        <end position="311"/>
    </location>
</feature>
<keyword evidence="3 6" id="KW-1133">Transmembrane helix</keyword>
<evidence type="ECO:0000256" key="1">
    <source>
        <dbReference type="ARBA" id="ARBA00004141"/>
    </source>
</evidence>
<dbReference type="PANTHER" id="PTHR31465">
    <property type="entry name" value="PROTEIN RTA1-RELATED"/>
    <property type="match status" value="1"/>
</dbReference>
<keyword evidence="9" id="KW-1185">Reference proteome</keyword>
<feature type="transmembrane region" description="Helical" evidence="6">
    <location>
        <begin position="208"/>
        <end position="232"/>
    </location>
</feature>
<dbReference type="EMBL" id="JAPDMQ010000078">
    <property type="protein sequence ID" value="KAK0536350.1"/>
    <property type="molecule type" value="Genomic_DNA"/>
</dbReference>
<feature type="transmembrane region" description="Helical" evidence="6">
    <location>
        <begin position="331"/>
        <end position="351"/>
    </location>
</feature>
<comment type="caution">
    <text evidence="8">The sequence shown here is derived from an EMBL/GenBank/DDBJ whole genome shotgun (WGS) entry which is preliminary data.</text>
</comment>
<feature type="transmembrane region" description="Helical" evidence="6">
    <location>
        <begin position="122"/>
        <end position="142"/>
    </location>
</feature>
<feature type="transmembrane region" description="Helical" evidence="6">
    <location>
        <begin position="57"/>
        <end position="79"/>
    </location>
</feature>
<gene>
    <name evidence="8" type="ORF">OC842_002025</name>
</gene>
<evidence type="ECO:0000313" key="9">
    <source>
        <dbReference type="Proteomes" id="UP001176521"/>
    </source>
</evidence>
<evidence type="ECO:0000256" key="7">
    <source>
        <dbReference type="SAM" id="SignalP"/>
    </source>
</evidence>
<evidence type="ECO:0000256" key="5">
    <source>
        <dbReference type="SAM" id="MobiDB-lite"/>
    </source>
</evidence>
<dbReference type="InterPro" id="IPR007568">
    <property type="entry name" value="RTA1"/>
</dbReference>
<dbReference type="Pfam" id="PF04479">
    <property type="entry name" value="RTA1"/>
    <property type="match status" value="1"/>
</dbReference>
<accession>A0AAN6JM07</accession>
<evidence type="ECO:0000313" key="8">
    <source>
        <dbReference type="EMBL" id="KAK0536350.1"/>
    </source>
</evidence>
<feature type="chain" id="PRO_5042820371" evidence="7">
    <location>
        <begin position="34"/>
        <end position="376"/>
    </location>
</feature>
<evidence type="ECO:0000256" key="6">
    <source>
        <dbReference type="SAM" id="Phobius"/>
    </source>
</evidence>
<dbReference type="AlphaFoldDB" id="A0AAN6JM07"/>
<name>A0AAN6JM07_9BASI</name>
<protein>
    <submittedName>
        <fullName evidence="8">Uncharacterized protein</fullName>
    </submittedName>
</protein>
<keyword evidence="2 6" id="KW-0812">Transmembrane</keyword>
<feature type="region of interest" description="Disordered" evidence="5">
    <location>
        <begin position="268"/>
        <end position="287"/>
    </location>
</feature>
<keyword evidence="7" id="KW-0732">Signal</keyword>
<organism evidence="8 9">
    <name type="scientific">Tilletia horrida</name>
    <dbReference type="NCBI Taxonomy" id="155126"/>
    <lineage>
        <taxon>Eukaryota</taxon>
        <taxon>Fungi</taxon>
        <taxon>Dikarya</taxon>
        <taxon>Basidiomycota</taxon>
        <taxon>Ustilaginomycotina</taxon>
        <taxon>Exobasidiomycetes</taxon>
        <taxon>Tilletiales</taxon>
        <taxon>Tilletiaceae</taxon>
        <taxon>Tilletia</taxon>
    </lineage>
</organism>
<evidence type="ECO:0000256" key="4">
    <source>
        <dbReference type="ARBA" id="ARBA00023136"/>
    </source>
</evidence>
<keyword evidence="4 6" id="KW-0472">Membrane</keyword>
<feature type="transmembrane region" description="Helical" evidence="6">
    <location>
        <begin position="162"/>
        <end position="188"/>
    </location>
</feature>
<dbReference type="Proteomes" id="UP001176521">
    <property type="component" value="Unassembled WGS sequence"/>
</dbReference>
<evidence type="ECO:0000256" key="2">
    <source>
        <dbReference type="ARBA" id="ARBA00022692"/>
    </source>
</evidence>
<dbReference type="GO" id="GO:0016020">
    <property type="term" value="C:membrane"/>
    <property type="evidence" value="ECO:0007669"/>
    <property type="project" value="UniProtKB-SubCell"/>
</dbReference>
<dbReference type="PANTHER" id="PTHR31465:SF1">
    <property type="entry name" value="PROTEIN RTA1-RELATED"/>
    <property type="match status" value="1"/>
</dbReference>
<sequence>MAPRPFTSAPTMTSPARLILAAVAALLVSPARAQLEQNPRVPTPEGEISINIYGYTPSLALGLVCCIVFFIGLVLHIVWLVKYRSTRTFEALIVLACLMEIVGYAARIAASKNPFVLNSFVLQYFFIVISPIFLSAALYWALAVLIRARTEYRELSPIGPRLLIAIFVFFDVATILAQVVGAAFVGASESQLGRGEKPFISPDGANDIVTGGLAVQSAAFLVFLAILAVFLFRLYASGLVSAAPSSSAAGKHHSGSARYASAEESASSTVNGTPAAGPSSAAPGATRSQPKLSATLLWTLTGTALLIYMRTLFRLAESAAGLVSYIARDQALFGVFESMPIMLAVLWWGVLPLGRTTDIGPTKVDGGRQERSAEKA</sequence>
<proteinExistence type="predicted"/>
<feature type="signal peptide" evidence="7">
    <location>
        <begin position="1"/>
        <end position="33"/>
    </location>
</feature>
<reference evidence="8" key="1">
    <citation type="journal article" date="2023" name="PhytoFront">
        <title>Draft Genome Resources of Seven Strains of Tilletia horrida, Causal Agent of Kernel Smut of Rice.</title>
        <authorList>
            <person name="Khanal S."/>
            <person name="Antony Babu S."/>
            <person name="Zhou X.G."/>
        </authorList>
    </citation>
    <scope>NUCLEOTIDE SEQUENCE</scope>
    <source>
        <strain evidence="8">TX3</strain>
    </source>
</reference>
<evidence type="ECO:0000256" key="3">
    <source>
        <dbReference type="ARBA" id="ARBA00022989"/>
    </source>
</evidence>